<proteinExistence type="predicted"/>
<dbReference type="OrthoDB" id="6638197at2"/>
<comment type="caution">
    <text evidence="1">The sequence shown here is derived from an EMBL/GenBank/DDBJ whole genome shotgun (WGS) entry which is preliminary data.</text>
</comment>
<dbReference type="Proteomes" id="UP000274511">
    <property type="component" value="Unassembled WGS sequence"/>
</dbReference>
<reference evidence="1 2" key="1">
    <citation type="submission" date="2018-10" db="EMBL/GenBank/DDBJ databases">
        <title>New species genome.</title>
        <authorList>
            <person name="Li Y."/>
        </authorList>
    </citation>
    <scope>NUCLEOTIDE SEQUENCE [LARGE SCALE GENOMIC DNA]</scope>
    <source>
        <strain evidence="1 2">L6_4B</strain>
    </source>
</reference>
<organism evidence="1 2">
    <name type="scientific">Lonsdalea populi</name>
    <dbReference type="NCBI Taxonomy" id="1172565"/>
    <lineage>
        <taxon>Bacteria</taxon>
        <taxon>Pseudomonadati</taxon>
        <taxon>Pseudomonadota</taxon>
        <taxon>Gammaproteobacteria</taxon>
        <taxon>Enterobacterales</taxon>
        <taxon>Pectobacteriaceae</taxon>
        <taxon>Lonsdalea</taxon>
    </lineage>
</organism>
<dbReference type="AlphaFoldDB" id="A0A3N0UQ40"/>
<dbReference type="EMBL" id="RJUJ01000001">
    <property type="protein sequence ID" value="ROH84695.1"/>
    <property type="molecule type" value="Genomic_DNA"/>
</dbReference>
<protein>
    <submittedName>
        <fullName evidence="1">Uncharacterized protein</fullName>
    </submittedName>
</protein>
<sequence>MERNVHRLTLHSPAAGILPYTPFWNVDVAQSWVVFLVPGGNGALFHWKKSAIPTSICFVLTTRQLSAP</sequence>
<accession>A0A3N0UQ40</accession>
<name>A0A3N0UQ40_9GAMM</name>
<gene>
    <name evidence="1" type="ORF">EC392_00665</name>
</gene>
<evidence type="ECO:0000313" key="1">
    <source>
        <dbReference type="EMBL" id="ROH84695.1"/>
    </source>
</evidence>
<evidence type="ECO:0000313" key="2">
    <source>
        <dbReference type="Proteomes" id="UP000274511"/>
    </source>
</evidence>